<keyword evidence="4" id="KW-0238">DNA-binding</keyword>
<gene>
    <name evidence="7" type="ORF">A4A58_02295</name>
</gene>
<protein>
    <recommendedName>
        <fullName evidence="6">HTH lysR-type domain-containing protein</fullName>
    </recommendedName>
</protein>
<dbReference type="PANTHER" id="PTHR30126:SF39">
    <property type="entry name" value="HTH-TYPE TRANSCRIPTIONAL REGULATOR CYSL"/>
    <property type="match status" value="1"/>
</dbReference>
<evidence type="ECO:0000259" key="6">
    <source>
        <dbReference type="PROSITE" id="PS50931"/>
    </source>
</evidence>
<dbReference type="PANTHER" id="PTHR30126">
    <property type="entry name" value="HTH-TYPE TRANSCRIPTIONAL REGULATOR"/>
    <property type="match status" value="1"/>
</dbReference>
<keyword evidence="3" id="KW-0805">Transcription regulation</keyword>
<dbReference type="EMBL" id="LVYV01000001">
    <property type="protein sequence ID" value="KZD25300.1"/>
    <property type="molecule type" value="Genomic_DNA"/>
</dbReference>
<dbReference type="Pfam" id="PF03466">
    <property type="entry name" value="LysR_substrate"/>
    <property type="match status" value="1"/>
</dbReference>
<comment type="caution">
    <text evidence="7">The sequence shown here is derived from an EMBL/GenBank/DDBJ whole genome shotgun (WGS) entry which is preliminary data.</text>
</comment>
<sequence length="300" mass="32839">MRGEDVDLKGQRIMHRRYQHSSIPTEIMRSVVGISEAGSITKAAKLLGLSQPAISSQIKRIEHAVGGSIFQKSANGSSTTELGKLVLIQARKILEANDQLLLLRGASPEDQTIRLGLANFYSQRAMEGMSKAAMSNVCIYSDNSAEIAKSMLDGYIDVGVFLCISDMPGDTAIDIVAQRDDELTWVRSRDFTLSPGAPIPLLTWPGQIVHNVMIQALERKGMIYRIAFSSPDYHARIEAAKAGIGLTLLPTALIPASLLAANEYYLPKLAIPKLVLCAREGIRKKHSILIEELHVKFFGI</sequence>
<dbReference type="InterPro" id="IPR036390">
    <property type="entry name" value="WH_DNA-bd_sf"/>
</dbReference>
<dbReference type="AlphaFoldDB" id="A0A164ATZ1"/>
<evidence type="ECO:0000256" key="4">
    <source>
        <dbReference type="ARBA" id="ARBA00023125"/>
    </source>
</evidence>
<evidence type="ECO:0000256" key="3">
    <source>
        <dbReference type="ARBA" id="ARBA00023015"/>
    </source>
</evidence>
<evidence type="ECO:0000256" key="2">
    <source>
        <dbReference type="ARBA" id="ARBA00009437"/>
    </source>
</evidence>
<dbReference type="SUPFAM" id="SSF46785">
    <property type="entry name" value="Winged helix' DNA-binding domain"/>
    <property type="match status" value="1"/>
</dbReference>
<comment type="function">
    <text evidence="1">NodD regulates the expression of the nodABCFE genes which encode other nodulation proteins. NodD is also a negative regulator of its own expression. Binds flavonoids as inducers.</text>
</comment>
<dbReference type="STRING" id="943830.A4A58_02295"/>
<comment type="similarity">
    <text evidence="2">Belongs to the LysR transcriptional regulatory family.</text>
</comment>
<feature type="domain" description="HTH lysR-type" evidence="6">
    <location>
        <begin position="23"/>
        <end position="80"/>
    </location>
</feature>
<organism evidence="7 8">
    <name type="scientific">Tardiphaga robiniae</name>
    <dbReference type="NCBI Taxonomy" id="943830"/>
    <lineage>
        <taxon>Bacteria</taxon>
        <taxon>Pseudomonadati</taxon>
        <taxon>Pseudomonadota</taxon>
        <taxon>Alphaproteobacteria</taxon>
        <taxon>Hyphomicrobiales</taxon>
        <taxon>Nitrobacteraceae</taxon>
        <taxon>Tardiphaga</taxon>
    </lineage>
</organism>
<accession>A0A164ATZ1</accession>
<evidence type="ECO:0000256" key="5">
    <source>
        <dbReference type="ARBA" id="ARBA00023163"/>
    </source>
</evidence>
<dbReference type="InterPro" id="IPR036388">
    <property type="entry name" value="WH-like_DNA-bd_sf"/>
</dbReference>
<name>A0A164ATZ1_9BRAD</name>
<dbReference type="GO" id="GO:0000976">
    <property type="term" value="F:transcription cis-regulatory region binding"/>
    <property type="evidence" value="ECO:0007669"/>
    <property type="project" value="TreeGrafter"/>
</dbReference>
<dbReference type="Gene3D" id="1.10.10.10">
    <property type="entry name" value="Winged helix-like DNA-binding domain superfamily/Winged helix DNA-binding domain"/>
    <property type="match status" value="1"/>
</dbReference>
<dbReference type="InterPro" id="IPR005119">
    <property type="entry name" value="LysR_subst-bd"/>
</dbReference>
<dbReference type="InterPro" id="IPR000847">
    <property type="entry name" value="LysR_HTH_N"/>
</dbReference>
<dbReference type="PROSITE" id="PS50931">
    <property type="entry name" value="HTH_LYSR"/>
    <property type="match status" value="1"/>
</dbReference>
<dbReference type="SUPFAM" id="SSF53850">
    <property type="entry name" value="Periplasmic binding protein-like II"/>
    <property type="match status" value="1"/>
</dbReference>
<keyword evidence="5" id="KW-0804">Transcription</keyword>
<evidence type="ECO:0000313" key="8">
    <source>
        <dbReference type="Proteomes" id="UP000076574"/>
    </source>
</evidence>
<keyword evidence="8" id="KW-1185">Reference proteome</keyword>
<dbReference type="Proteomes" id="UP000076574">
    <property type="component" value="Unassembled WGS sequence"/>
</dbReference>
<dbReference type="PRINTS" id="PR00039">
    <property type="entry name" value="HTHLYSR"/>
</dbReference>
<dbReference type="RefSeq" id="WP_068729422.1">
    <property type="nucleotide sequence ID" value="NZ_LVYV01000001.1"/>
</dbReference>
<dbReference type="OrthoDB" id="9803735at2"/>
<dbReference type="Pfam" id="PF00126">
    <property type="entry name" value="HTH_1"/>
    <property type="match status" value="1"/>
</dbReference>
<reference evidence="7 8" key="1">
    <citation type="submission" date="2016-03" db="EMBL/GenBank/DDBJ databases">
        <title>Microsymbionts genomes from the relict species Vavilovia formosa (Stev.) Fed.</title>
        <authorList>
            <person name="Kopat V."/>
            <person name="Chirak E."/>
            <person name="Kimeklis A."/>
            <person name="Andronov E."/>
        </authorList>
    </citation>
    <scope>NUCLEOTIDE SEQUENCE [LARGE SCALE GENOMIC DNA]</scope>
    <source>
        <strain evidence="7 8">Vaf07</strain>
    </source>
</reference>
<dbReference type="GO" id="GO:0003700">
    <property type="term" value="F:DNA-binding transcription factor activity"/>
    <property type="evidence" value="ECO:0007669"/>
    <property type="project" value="InterPro"/>
</dbReference>
<evidence type="ECO:0000256" key="1">
    <source>
        <dbReference type="ARBA" id="ARBA00003502"/>
    </source>
</evidence>
<proteinExistence type="inferred from homology"/>
<evidence type="ECO:0000313" key="7">
    <source>
        <dbReference type="EMBL" id="KZD25300.1"/>
    </source>
</evidence>
<dbReference type="Gene3D" id="3.40.190.10">
    <property type="entry name" value="Periplasmic binding protein-like II"/>
    <property type="match status" value="2"/>
</dbReference>